<evidence type="ECO:0000313" key="2">
    <source>
        <dbReference type="Proteomes" id="UP001433268"/>
    </source>
</evidence>
<name>A0ABR1WQE3_9PEZI</name>
<comment type="caution">
    <text evidence="1">The sequence shown here is derived from an EMBL/GenBank/DDBJ whole genome shotgun (WGS) entry which is preliminary data.</text>
</comment>
<dbReference type="GeneID" id="92044412"/>
<evidence type="ECO:0000313" key="1">
    <source>
        <dbReference type="EMBL" id="KAK8085766.1"/>
    </source>
</evidence>
<dbReference type="EMBL" id="JAQQWN010000005">
    <property type="protein sequence ID" value="KAK8085766.1"/>
    <property type="molecule type" value="Genomic_DNA"/>
</dbReference>
<keyword evidence="2" id="KW-1185">Reference proteome</keyword>
<gene>
    <name evidence="1" type="ORF">PG997_007037</name>
</gene>
<accession>A0ABR1WQE3</accession>
<dbReference type="RefSeq" id="XP_066670275.1">
    <property type="nucleotide sequence ID" value="XM_066811352.1"/>
</dbReference>
<dbReference type="Proteomes" id="UP001433268">
    <property type="component" value="Unassembled WGS sequence"/>
</dbReference>
<reference evidence="1 2" key="1">
    <citation type="submission" date="2023-01" db="EMBL/GenBank/DDBJ databases">
        <title>Analysis of 21 Apiospora genomes using comparative genomics revels a genus with tremendous synthesis potential of carbohydrate active enzymes and secondary metabolites.</title>
        <authorList>
            <person name="Sorensen T."/>
        </authorList>
    </citation>
    <scope>NUCLEOTIDE SEQUENCE [LARGE SCALE GENOMIC DNA]</scope>
    <source>
        <strain evidence="1 2">CBS 114990</strain>
    </source>
</reference>
<protein>
    <submittedName>
        <fullName evidence="1">Uncharacterized protein</fullName>
    </submittedName>
</protein>
<organism evidence="1 2">
    <name type="scientific">Apiospora hydei</name>
    <dbReference type="NCBI Taxonomy" id="1337664"/>
    <lineage>
        <taxon>Eukaryota</taxon>
        <taxon>Fungi</taxon>
        <taxon>Dikarya</taxon>
        <taxon>Ascomycota</taxon>
        <taxon>Pezizomycotina</taxon>
        <taxon>Sordariomycetes</taxon>
        <taxon>Xylariomycetidae</taxon>
        <taxon>Amphisphaeriales</taxon>
        <taxon>Apiosporaceae</taxon>
        <taxon>Apiospora</taxon>
    </lineage>
</organism>
<proteinExistence type="predicted"/>
<sequence length="109" mass="11450">MCDNYEHPFLTGSDSTTRSYVCNCRGEVAIPAIYAGADKDKDVQGRGCGVGGSGDTDESKVGTSMLAAASTLDAAPPRARVRPGAPSSSRKFGIVTVAILLTRRWLRSV</sequence>